<gene>
    <name evidence="1" type="ORF">CHLNCDRAFT_145136</name>
</gene>
<dbReference type="InParanoid" id="E1ZCN7"/>
<organism evidence="2">
    <name type="scientific">Chlorella variabilis</name>
    <name type="common">Green alga</name>
    <dbReference type="NCBI Taxonomy" id="554065"/>
    <lineage>
        <taxon>Eukaryota</taxon>
        <taxon>Viridiplantae</taxon>
        <taxon>Chlorophyta</taxon>
        <taxon>core chlorophytes</taxon>
        <taxon>Trebouxiophyceae</taxon>
        <taxon>Chlorellales</taxon>
        <taxon>Chlorellaceae</taxon>
        <taxon>Chlorella clade</taxon>
        <taxon>Chlorella</taxon>
    </lineage>
</organism>
<evidence type="ECO:0000313" key="2">
    <source>
        <dbReference type="Proteomes" id="UP000008141"/>
    </source>
</evidence>
<dbReference type="AlphaFoldDB" id="E1ZCN7"/>
<proteinExistence type="predicted"/>
<dbReference type="GeneID" id="17355633"/>
<dbReference type="KEGG" id="cvr:CHLNCDRAFT_145136"/>
<accession>E1ZCN7</accession>
<sequence>MVGGFFNGGCYAKPYCNLRYNTGTMNVSIVGKYCASNPYVCAECCVDGDCPNVASGQKCEEGYCSSNGCTVFQCWQGTSKQVCKIDGTGCATGCGINECSDPQCCNSVEPDCSNLSNIRVQGRECAQSCTTTDPLYEPANFGVYSRKRYA</sequence>
<protein>
    <submittedName>
        <fullName evidence="1">Uncharacterized protein</fullName>
    </submittedName>
</protein>
<dbReference type="RefSeq" id="XP_005848375.1">
    <property type="nucleotide sequence ID" value="XM_005848313.1"/>
</dbReference>
<dbReference type="EMBL" id="GL433842">
    <property type="protein sequence ID" value="EFN56273.1"/>
    <property type="molecule type" value="Genomic_DNA"/>
</dbReference>
<name>E1ZCN7_CHLVA</name>
<evidence type="ECO:0000313" key="1">
    <source>
        <dbReference type="EMBL" id="EFN56273.1"/>
    </source>
</evidence>
<reference evidence="1 2" key="1">
    <citation type="journal article" date="2010" name="Plant Cell">
        <title>The Chlorella variabilis NC64A genome reveals adaptation to photosymbiosis, coevolution with viruses, and cryptic sex.</title>
        <authorList>
            <person name="Blanc G."/>
            <person name="Duncan G."/>
            <person name="Agarkova I."/>
            <person name="Borodovsky M."/>
            <person name="Gurnon J."/>
            <person name="Kuo A."/>
            <person name="Lindquist E."/>
            <person name="Lucas S."/>
            <person name="Pangilinan J."/>
            <person name="Polle J."/>
            <person name="Salamov A."/>
            <person name="Terry A."/>
            <person name="Yamada T."/>
            <person name="Dunigan D.D."/>
            <person name="Grigoriev I.V."/>
            <person name="Claverie J.M."/>
            <person name="Van Etten J.L."/>
        </authorList>
    </citation>
    <scope>NUCLEOTIDE SEQUENCE [LARGE SCALE GENOMIC DNA]</scope>
    <source>
        <strain evidence="1 2">NC64A</strain>
    </source>
</reference>
<keyword evidence="2" id="KW-1185">Reference proteome</keyword>
<dbReference type="OrthoDB" id="10364095at2759"/>
<dbReference type="Proteomes" id="UP000008141">
    <property type="component" value="Unassembled WGS sequence"/>
</dbReference>